<keyword evidence="4 8" id="KW-0418">Kinase</keyword>
<dbReference type="SMART" id="SM00220">
    <property type="entry name" value="S_TKc"/>
    <property type="match status" value="1"/>
</dbReference>
<feature type="binding site" evidence="6">
    <location>
        <position position="71"/>
    </location>
    <ligand>
        <name>ATP</name>
        <dbReference type="ChEBI" id="CHEBI:30616"/>
    </ligand>
</feature>
<sequence length="559" mass="65252">MGCSNSHGWSSHKSKNEYIDQCKGQKESIAGMSCFQTHTLRHYGKYKRKIGDGTYGNVLKYASDTETVAIKIHTETTSAFREIVLLEECKHSPYIVDLIDVGYDGRRRHFYQVMPIAEGTIYERMQNHYFTDNPQRVRTALFHIIQSLAYIHVKGYIHRDMKPENILVYGDKYKLCDFGLSRKIYLPGESYTSYMVTVYYRPPENLLGETEYAQSLDIWSVGCMFAELILGESAFPFDPSESNSTRISEEILKKQVLSLGKLKNLRTYPPYLQIHLSTFSKDMFDKGEKEWEKTVHQPVLQKSDALAYDLLMKMLQLDPKKRISARGALTHPYFHVFAPIQIPLLSLHSTYQPQDWRPRTKQLLWSGRNTLFLRCYKKVRENGLSIVSLVKSYFFFNKLLQRLPPHSLTSKTAYQYLRAILNVVSMMDSCEKLTFKMLGTVKEKQVLKKCRRHFLHLVKFNITIRTGYDWFLEPRNRQHKEWDEKSRALYTITLFIPSIFLGFSPESVAEGCQTFVLLENEVKCTDHPIHALLRKCLPSIIRRLSKNALFLEEVLNVYR</sequence>
<dbReference type="SUPFAM" id="SSF56112">
    <property type="entry name" value="Protein kinase-like (PK-like)"/>
    <property type="match status" value="1"/>
</dbReference>
<evidence type="ECO:0000256" key="5">
    <source>
        <dbReference type="ARBA" id="ARBA00022840"/>
    </source>
</evidence>
<gene>
    <name evidence="8" type="ORF">LCPAC304_00760</name>
</gene>
<evidence type="ECO:0000259" key="7">
    <source>
        <dbReference type="PROSITE" id="PS50011"/>
    </source>
</evidence>
<dbReference type="InterPro" id="IPR017441">
    <property type="entry name" value="Protein_kinase_ATP_BS"/>
</dbReference>
<dbReference type="PROSITE" id="PS00107">
    <property type="entry name" value="PROTEIN_KINASE_ATP"/>
    <property type="match status" value="1"/>
</dbReference>
<dbReference type="EMBL" id="MK500565">
    <property type="protein sequence ID" value="QBK91750.1"/>
    <property type="molecule type" value="Genomic_DNA"/>
</dbReference>
<evidence type="ECO:0000256" key="4">
    <source>
        <dbReference type="ARBA" id="ARBA00022777"/>
    </source>
</evidence>
<evidence type="ECO:0000256" key="6">
    <source>
        <dbReference type="PROSITE-ProRule" id="PRU10141"/>
    </source>
</evidence>
<evidence type="ECO:0000256" key="1">
    <source>
        <dbReference type="ARBA" id="ARBA00022527"/>
    </source>
</evidence>
<dbReference type="FunFam" id="1.10.510.10:FF:000624">
    <property type="entry name" value="Mitogen-activated protein kinase"/>
    <property type="match status" value="1"/>
</dbReference>
<keyword evidence="3 6" id="KW-0547">Nucleotide-binding</keyword>
<dbReference type="PANTHER" id="PTHR24055">
    <property type="entry name" value="MITOGEN-ACTIVATED PROTEIN KINASE"/>
    <property type="match status" value="1"/>
</dbReference>
<dbReference type="Gene3D" id="3.30.200.20">
    <property type="entry name" value="Phosphorylase Kinase, domain 1"/>
    <property type="match status" value="1"/>
</dbReference>
<dbReference type="PROSITE" id="PS00108">
    <property type="entry name" value="PROTEIN_KINASE_ST"/>
    <property type="match status" value="1"/>
</dbReference>
<proteinExistence type="predicted"/>
<dbReference type="Gene3D" id="1.10.510.10">
    <property type="entry name" value="Transferase(Phosphotransferase) domain 1"/>
    <property type="match status" value="1"/>
</dbReference>
<keyword evidence="1 8" id="KW-0723">Serine/threonine-protein kinase</keyword>
<dbReference type="PROSITE" id="PS50011">
    <property type="entry name" value="PROTEIN_KINASE_DOM"/>
    <property type="match status" value="1"/>
</dbReference>
<dbReference type="GO" id="GO:0004674">
    <property type="term" value="F:protein serine/threonine kinase activity"/>
    <property type="evidence" value="ECO:0007669"/>
    <property type="project" value="UniProtKB-KW"/>
</dbReference>
<dbReference type="GO" id="GO:0005524">
    <property type="term" value="F:ATP binding"/>
    <property type="evidence" value="ECO:0007669"/>
    <property type="project" value="UniProtKB-UniRule"/>
</dbReference>
<dbReference type="InterPro" id="IPR050117">
    <property type="entry name" value="MAPK"/>
</dbReference>
<keyword evidence="2" id="KW-0808">Transferase</keyword>
<accession>A0A481Z9D7</accession>
<evidence type="ECO:0000256" key="2">
    <source>
        <dbReference type="ARBA" id="ARBA00022679"/>
    </source>
</evidence>
<dbReference type="InterPro" id="IPR011009">
    <property type="entry name" value="Kinase-like_dom_sf"/>
</dbReference>
<evidence type="ECO:0000313" key="8">
    <source>
        <dbReference type="EMBL" id="QBK91750.1"/>
    </source>
</evidence>
<organism evidence="8">
    <name type="scientific">Pithovirus LCPAC304</name>
    <dbReference type="NCBI Taxonomy" id="2506594"/>
    <lineage>
        <taxon>Viruses</taxon>
        <taxon>Pithoviruses</taxon>
    </lineage>
</organism>
<dbReference type="InterPro" id="IPR008271">
    <property type="entry name" value="Ser/Thr_kinase_AS"/>
</dbReference>
<dbReference type="Pfam" id="PF00069">
    <property type="entry name" value="Pkinase"/>
    <property type="match status" value="1"/>
</dbReference>
<dbReference type="InterPro" id="IPR000719">
    <property type="entry name" value="Prot_kinase_dom"/>
</dbReference>
<name>A0A481Z9D7_9VIRU</name>
<feature type="domain" description="Protein kinase" evidence="7">
    <location>
        <begin position="44"/>
        <end position="334"/>
    </location>
</feature>
<protein>
    <submittedName>
        <fullName evidence="8">Putative serine/threonine protein kinase</fullName>
    </submittedName>
</protein>
<evidence type="ECO:0000256" key="3">
    <source>
        <dbReference type="ARBA" id="ARBA00022741"/>
    </source>
</evidence>
<reference evidence="8" key="1">
    <citation type="journal article" date="2019" name="MBio">
        <title>Virus Genomes from Deep Sea Sediments Expand the Ocean Megavirome and Support Independent Origins of Viral Gigantism.</title>
        <authorList>
            <person name="Backstrom D."/>
            <person name="Yutin N."/>
            <person name="Jorgensen S.L."/>
            <person name="Dharamshi J."/>
            <person name="Homa F."/>
            <person name="Zaremba-Niedwiedzka K."/>
            <person name="Spang A."/>
            <person name="Wolf Y.I."/>
            <person name="Koonin E.V."/>
            <person name="Ettema T.J."/>
        </authorList>
    </citation>
    <scope>NUCLEOTIDE SEQUENCE</scope>
</reference>
<keyword evidence="5 6" id="KW-0067">ATP-binding</keyword>